<gene>
    <name evidence="2" type="ORF">NDU88_005106</name>
</gene>
<keyword evidence="3" id="KW-1185">Reference proteome</keyword>
<comment type="caution">
    <text evidence="2">The sequence shown here is derived from an EMBL/GenBank/DDBJ whole genome shotgun (WGS) entry which is preliminary data.</text>
</comment>
<dbReference type="Gene3D" id="2.10.60.10">
    <property type="entry name" value="CD59"/>
    <property type="match status" value="1"/>
</dbReference>
<evidence type="ECO:0000313" key="2">
    <source>
        <dbReference type="EMBL" id="KAJ1195838.1"/>
    </source>
</evidence>
<feature type="domain" description="Snake toxin/toxin-like" evidence="1">
    <location>
        <begin position="15"/>
        <end position="104"/>
    </location>
</feature>
<dbReference type="InterPro" id="IPR045860">
    <property type="entry name" value="Snake_toxin-like_sf"/>
</dbReference>
<dbReference type="Proteomes" id="UP001066276">
    <property type="component" value="Chromosome 2_2"/>
</dbReference>
<proteinExistence type="predicted"/>
<dbReference type="Pfam" id="PF00087">
    <property type="entry name" value="Toxin_TOLIP"/>
    <property type="match status" value="1"/>
</dbReference>
<protein>
    <recommendedName>
        <fullName evidence="1">Snake toxin/toxin-like domain-containing protein</fullName>
    </recommendedName>
</protein>
<evidence type="ECO:0000313" key="3">
    <source>
        <dbReference type="Proteomes" id="UP001066276"/>
    </source>
</evidence>
<dbReference type="EMBL" id="JANPWB010000004">
    <property type="protein sequence ID" value="KAJ1195838.1"/>
    <property type="molecule type" value="Genomic_DNA"/>
</dbReference>
<dbReference type="AlphaFoldDB" id="A0AAV7V3M7"/>
<reference evidence="2" key="1">
    <citation type="journal article" date="2022" name="bioRxiv">
        <title>Sequencing and chromosome-scale assembly of the giantPleurodeles waltlgenome.</title>
        <authorList>
            <person name="Brown T."/>
            <person name="Elewa A."/>
            <person name="Iarovenko S."/>
            <person name="Subramanian E."/>
            <person name="Araus A.J."/>
            <person name="Petzold A."/>
            <person name="Susuki M."/>
            <person name="Suzuki K.-i.T."/>
            <person name="Hayashi T."/>
            <person name="Toyoda A."/>
            <person name="Oliveira C."/>
            <person name="Osipova E."/>
            <person name="Leigh N.D."/>
            <person name="Simon A."/>
            <person name="Yun M.H."/>
        </authorList>
    </citation>
    <scope>NUCLEOTIDE SEQUENCE</scope>
    <source>
        <strain evidence="2">20211129_DDA</strain>
        <tissue evidence="2">Liver</tissue>
    </source>
</reference>
<organism evidence="2 3">
    <name type="scientific">Pleurodeles waltl</name>
    <name type="common">Iberian ribbed newt</name>
    <dbReference type="NCBI Taxonomy" id="8319"/>
    <lineage>
        <taxon>Eukaryota</taxon>
        <taxon>Metazoa</taxon>
        <taxon>Chordata</taxon>
        <taxon>Craniata</taxon>
        <taxon>Vertebrata</taxon>
        <taxon>Euteleostomi</taxon>
        <taxon>Amphibia</taxon>
        <taxon>Batrachia</taxon>
        <taxon>Caudata</taxon>
        <taxon>Salamandroidea</taxon>
        <taxon>Salamandridae</taxon>
        <taxon>Pleurodelinae</taxon>
        <taxon>Pleurodeles</taxon>
    </lineage>
</organism>
<name>A0AAV7V3M7_PLEWA</name>
<evidence type="ECO:0000259" key="1">
    <source>
        <dbReference type="Pfam" id="PF00087"/>
    </source>
</evidence>
<sequence>MTLLVTSFKFNGPSAPACNTITNCSSDLDSYCVKVEDHEYFYSGFRRSASLTATSSVENEPAGKGYESQTKNTYRGCSALCRGGEGENGYYYSFVSCCSTDLCNGANTVRTSALLLPLAAALLLRARL</sequence>
<dbReference type="SUPFAM" id="SSF57302">
    <property type="entry name" value="Snake toxin-like"/>
    <property type="match status" value="1"/>
</dbReference>
<accession>A0AAV7V3M7</accession>
<dbReference type="InterPro" id="IPR035076">
    <property type="entry name" value="Toxin/TOLIP"/>
</dbReference>